<proteinExistence type="predicted"/>
<evidence type="ECO:0000259" key="1">
    <source>
        <dbReference type="Pfam" id="PF01978"/>
    </source>
</evidence>
<dbReference type="Proteomes" id="UP000230481">
    <property type="component" value="Unassembled WGS sequence"/>
</dbReference>
<accession>A0A2M6WVX9</accession>
<evidence type="ECO:0000313" key="3">
    <source>
        <dbReference type="Proteomes" id="UP000230481"/>
    </source>
</evidence>
<dbReference type="AlphaFoldDB" id="A0A2M6WVX9"/>
<sequence>MIKQLQQLGFSDKEAVVYMAFLELGSSAVQEIAKKAEIKYVFPPEFV</sequence>
<dbReference type="InterPro" id="IPR036388">
    <property type="entry name" value="WH-like_DNA-bd_sf"/>
</dbReference>
<organism evidence="2 3">
    <name type="scientific">Candidatus Campbellbacteria bacterium CG10_big_fil_rev_8_21_14_0_10_35_52</name>
    <dbReference type="NCBI Taxonomy" id="1974527"/>
    <lineage>
        <taxon>Bacteria</taxon>
        <taxon>Candidatus Campbelliibacteriota</taxon>
    </lineage>
</organism>
<protein>
    <recommendedName>
        <fullName evidence="1">Transcription regulator TrmB N-terminal domain-containing protein</fullName>
    </recommendedName>
</protein>
<evidence type="ECO:0000313" key="2">
    <source>
        <dbReference type="EMBL" id="PIT96947.1"/>
    </source>
</evidence>
<dbReference type="Gene3D" id="1.10.10.10">
    <property type="entry name" value="Winged helix-like DNA-binding domain superfamily/Winged helix DNA-binding domain"/>
    <property type="match status" value="1"/>
</dbReference>
<reference evidence="3" key="1">
    <citation type="submission" date="2017-09" db="EMBL/GenBank/DDBJ databases">
        <title>Depth-based differentiation of microbial function through sediment-hosted aquifers and enrichment of novel symbionts in the deep terrestrial subsurface.</title>
        <authorList>
            <person name="Probst A.J."/>
            <person name="Ladd B."/>
            <person name="Jarett J.K."/>
            <person name="Geller-Mcgrath D.E."/>
            <person name="Sieber C.M.K."/>
            <person name="Emerson J.B."/>
            <person name="Anantharaman K."/>
            <person name="Thomas B.C."/>
            <person name="Malmstrom R."/>
            <person name="Stieglmeier M."/>
            <person name="Klingl A."/>
            <person name="Woyke T."/>
            <person name="Ryan C.M."/>
            <person name="Banfield J.F."/>
        </authorList>
    </citation>
    <scope>NUCLEOTIDE SEQUENCE [LARGE SCALE GENOMIC DNA]</scope>
</reference>
<feature type="domain" description="Transcription regulator TrmB N-terminal" evidence="1">
    <location>
        <begin position="5"/>
        <end position="40"/>
    </location>
</feature>
<dbReference type="EMBL" id="PFAA01000011">
    <property type="protein sequence ID" value="PIT96947.1"/>
    <property type="molecule type" value="Genomic_DNA"/>
</dbReference>
<dbReference type="Pfam" id="PF01978">
    <property type="entry name" value="TrmB"/>
    <property type="match status" value="1"/>
</dbReference>
<name>A0A2M6WVX9_9BACT</name>
<gene>
    <name evidence="2" type="ORF">COT82_00380</name>
</gene>
<dbReference type="InterPro" id="IPR002831">
    <property type="entry name" value="Tscrpt_reg_TrmB_N"/>
</dbReference>
<comment type="caution">
    <text evidence="2">The sequence shown here is derived from an EMBL/GenBank/DDBJ whole genome shotgun (WGS) entry which is preliminary data.</text>
</comment>